<proteinExistence type="predicted"/>
<keyword evidence="1" id="KW-0472">Membrane</keyword>
<accession>A0A833JGA9</accession>
<sequence length="233" mass="26762">MGEETEEKKQKDDLSVYFQAIKRAEHIYDTITNIRELAFGAAIALPVIGLIKDFILNSTDSNAALSYITVYKDFNSLLIHDIKIPFIFVFSIISVLLVLFTKIIEVQIYRPKLEGVFKYLEEFEEKASENNVYIGFKKDFGLIKYERNKDNSEQINKLYNIFGLGCFIIGAVLGYLVNIDPCRAHNFFSKVTLEVHFQCSIVKKTINYDHINNLKTSRTTETKECGCVPDSLR</sequence>
<dbReference type="RefSeq" id="WP_152212279.1">
    <property type="nucleotide sequence ID" value="NZ_WFLN01000005.1"/>
</dbReference>
<keyword evidence="3" id="KW-1185">Reference proteome</keyword>
<reference evidence="2 3" key="1">
    <citation type="submission" date="2019-10" db="EMBL/GenBank/DDBJ databases">
        <title>New genus of Silvanigrellaceae.</title>
        <authorList>
            <person name="Pitt A."/>
            <person name="Hahn M.W."/>
        </authorList>
    </citation>
    <scope>NUCLEOTIDE SEQUENCE [LARGE SCALE GENOMIC DNA]</scope>
    <source>
        <strain evidence="2 3">33A1-SZDP</strain>
    </source>
</reference>
<dbReference type="EMBL" id="WFLN01000005">
    <property type="protein sequence ID" value="KAB8032097.1"/>
    <property type="molecule type" value="Genomic_DNA"/>
</dbReference>
<evidence type="ECO:0000313" key="2">
    <source>
        <dbReference type="EMBL" id="KAB8032097.1"/>
    </source>
</evidence>
<feature type="transmembrane region" description="Helical" evidence="1">
    <location>
        <begin position="158"/>
        <end position="177"/>
    </location>
</feature>
<name>A0A833JGA9_9BACT</name>
<protein>
    <submittedName>
        <fullName evidence="2">Uncharacterized protein</fullName>
    </submittedName>
</protein>
<evidence type="ECO:0000256" key="1">
    <source>
        <dbReference type="SAM" id="Phobius"/>
    </source>
</evidence>
<dbReference type="AlphaFoldDB" id="A0A833JGA9"/>
<keyword evidence="1" id="KW-1133">Transmembrane helix</keyword>
<evidence type="ECO:0000313" key="3">
    <source>
        <dbReference type="Proteomes" id="UP000442694"/>
    </source>
</evidence>
<gene>
    <name evidence="2" type="ORF">GCL57_05475</name>
</gene>
<dbReference type="Proteomes" id="UP000442694">
    <property type="component" value="Unassembled WGS sequence"/>
</dbReference>
<comment type="caution">
    <text evidence="2">The sequence shown here is derived from an EMBL/GenBank/DDBJ whole genome shotgun (WGS) entry which is preliminary data.</text>
</comment>
<organism evidence="2 3">
    <name type="scientific">Fluviispira multicolorata</name>
    <dbReference type="NCBI Taxonomy" id="2654512"/>
    <lineage>
        <taxon>Bacteria</taxon>
        <taxon>Pseudomonadati</taxon>
        <taxon>Bdellovibrionota</taxon>
        <taxon>Oligoflexia</taxon>
        <taxon>Silvanigrellales</taxon>
        <taxon>Silvanigrellaceae</taxon>
        <taxon>Fluviispira</taxon>
    </lineage>
</organism>
<keyword evidence="1" id="KW-0812">Transmembrane</keyword>
<feature type="transmembrane region" description="Helical" evidence="1">
    <location>
        <begin position="84"/>
        <end position="104"/>
    </location>
</feature>